<sequence length="150" mass="17093">MKYFRLIEDLPGRMPLGYGPGSGRWNLYGTPVIYACSYTSLNFLELLSIRGPVVTQSQWSLVVFEVKTEAPFVDISDLPENWAQKPHPKSTQHLGSYWARQMDTVALKVPSCRTPLVNYPQEHNLLLNPLHPDFMKRVELLSMEAVGFLV</sequence>
<evidence type="ECO:0000313" key="3">
    <source>
        <dbReference type="Proteomes" id="UP000727490"/>
    </source>
</evidence>
<proteinExistence type="predicted"/>
<dbReference type="Pfam" id="PF08808">
    <property type="entry name" value="RES"/>
    <property type="match status" value="1"/>
</dbReference>
<evidence type="ECO:0000313" key="2">
    <source>
        <dbReference type="EMBL" id="MBW3467698.1"/>
    </source>
</evidence>
<dbReference type="InterPro" id="IPR014914">
    <property type="entry name" value="RES_dom"/>
</dbReference>
<comment type="caution">
    <text evidence="2">The sequence shown here is derived from an EMBL/GenBank/DDBJ whole genome shotgun (WGS) entry which is preliminary data.</text>
</comment>
<dbReference type="EMBL" id="RPHB01000003">
    <property type="protein sequence ID" value="MBW3467698.1"/>
    <property type="molecule type" value="Genomic_DNA"/>
</dbReference>
<dbReference type="RefSeq" id="WP_219287992.1">
    <property type="nucleotide sequence ID" value="NZ_RPHB01000003.1"/>
</dbReference>
<organism evidence="2 3">
    <name type="scientific">Arthrospiribacter ruber</name>
    <dbReference type="NCBI Taxonomy" id="2487934"/>
    <lineage>
        <taxon>Bacteria</taxon>
        <taxon>Pseudomonadati</taxon>
        <taxon>Bacteroidota</taxon>
        <taxon>Cytophagia</taxon>
        <taxon>Cytophagales</taxon>
        <taxon>Cyclobacteriaceae</taxon>
        <taxon>Arthrospiribacter</taxon>
    </lineage>
</organism>
<keyword evidence="3" id="KW-1185">Reference proteome</keyword>
<name>A0A951IVI6_9BACT</name>
<gene>
    <name evidence="2" type="ORF">EGN73_07695</name>
</gene>
<dbReference type="AlphaFoldDB" id="A0A951IVI6"/>
<feature type="domain" description="RES" evidence="1">
    <location>
        <begin position="11"/>
        <end position="141"/>
    </location>
</feature>
<protein>
    <submittedName>
        <fullName evidence="2">RES domain-containing protein</fullName>
    </submittedName>
</protein>
<dbReference type="SMART" id="SM00953">
    <property type="entry name" value="RES"/>
    <property type="match status" value="1"/>
</dbReference>
<dbReference type="Proteomes" id="UP000727490">
    <property type="component" value="Unassembled WGS sequence"/>
</dbReference>
<evidence type="ECO:0000259" key="1">
    <source>
        <dbReference type="SMART" id="SM00953"/>
    </source>
</evidence>
<reference evidence="2 3" key="1">
    <citation type="journal article" date="2020" name="Syst. Appl. Microbiol.">
        <title>Arthrospiribacter ruber gen. nov., sp. nov., a novel bacterium isolated from Arthrospira cultures.</title>
        <authorList>
            <person name="Waleron M."/>
            <person name="Misztak A."/>
            <person name="Waleron M.M."/>
            <person name="Furmaniak M."/>
            <person name="Mrozik A."/>
            <person name="Waleron K."/>
        </authorList>
    </citation>
    <scope>NUCLEOTIDE SEQUENCE [LARGE SCALE GENOMIC DNA]</scope>
    <source>
        <strain evidence="2 3">DPMB0001</strain>
    </source>
</reference>
<accession>A0A951IVI6</accession>